<dbReference type="GO" id="GO:0003723">
    <property type="term" value="F:RNA binding"/>
    <property type="evidence" value="ECO:0007669"/>
    <property type="project" value="UniProtKB-KW"/>
</dbReference>
<dbReference type="EMBL" id="CAEZVM010000047">
    <property type="protein sequence ID" value="CAB4636800.1"/>
    <property type="molecule type" value="Genomic_DNA"/>
</dbReference>
<name>A0A6J6JI28_9ZZZZ</name>
<dbReference type="AlphaFoldDB" id="A0A6J6JI28"/>
<keyword evidence="4" id="KW-0808">Transferase</keyword>
<protein>
    <submittedName>
        <fullName evidence="8">Unannotated protein</fullName>
    </submittedName>
</protein>
<dbReference type="SUPFAM" id="SSF53335">
    <property type="entry name" value="S-adenosyl-L-methionine-dependent methyltransferases"/>
    <property type="match status" value="1"/>
</dbReference>
<evidence type="ECO:0000256" key="5">
    <source>
        <dbReference type="ARBA" id="ARBA00022691"/>
    </source>
</evidence>
<keyword evidence="1" id="KW-0963">Cytoplasm</keyword>
<accession>A0A6J6JI28</accession>
<dbReference type="InterPro" id="IPR023165">
    <property type="entry name" value="rRNA_Ade_diMease-like_C"/>
</dbReference>
<dbReference type="HAMAP" id="MF_00607">
    <property type="entry name" value="16SrRNA_methyltr_A"/>
    <property type="match status" value="1"/>
</dbReference>
<evidence type="ECO:0000259" key="7">
    <source>
        <dbReference type="SMART" id="SM00650"/>
    </source>
</evidence>
<gene>
    <name evidence="8" type="ORF">UFOPK2032_01000</name>
</gene>
<organism evidence="8">
    <name type="scientific">freshwater metagenome</name>
    <dbReference type="NCBI Taxonomy" id="449393"/>
    <lineage>
        <taxon>unclassified sequences</taxon>
        <taxon>metagenomes</taxon>
        <taxon>ecological metagenomes</taxon>
    </lineage>
</organism>
<dbReference type="GO" id="GO:0005829">
    <property type="term" value="C:cytosol"/>
    <property type="evidence" value="ECO:0007669"/>
    <property type="project" value="TreeGrafter"/>
</dbReference>
<dbReference type="Gene3D" id="3.40.50.150">
    <property type="entry name" value="Vaccinia Virus protein VP39"/>
    <property type="match status" value="1"/>
</dbReference>
<dbReference type="Gene3D" id="1.10.8.100">
    <property type="entry name" value="Ribosomal RNA adenine dimethylase-like, domain 2"/>
    <property type="match status" value="1"/>
</dbReference>
<dbReference type="FunFam" id="1.10.8.100:FF:000003">
    <property type="entry name" value="Ribosomal RNA small subunit methyltransferase A"/>
    <property type="match status" value="1"/>
</dbReference>
<proteinExistence type="inferred from homology"/>
<dbReference type="Pfam" id="PF00398">
    <property type="entry name" value="RrnaAD"/>
    <property type="match status" value="1"/>
</dbReference>
<keyword evidence="2" id="KW-0698">rRNA processing</keyword>
<dbReference type="PROSITE" id="PS01131">
    <property type="entry name" value="RRNA_A_DIMETH"/>
    <property type="match status" value="1"/>
</dbReference>
<evidence type="ECO:0000256" key="6">
    <source>
        <dbReference type="ARBA" id="ARBA00022884"/>
    </source>
</evidence>
<dbReference type="InterPro" id="IPR011530">
    <property type="entry name" value="rRNA_adenine_dimethylase"/>
</dbReference>
<reference evidence="8" key="1">
    <citation type="submission" date="2020-05" db="EMBL/GenBank/DDBJ databases">
        <authorList>
            <person name="Chiriac C."/>
            <person name="Salcher M."/>
            <person name="Ghai R."/>
            <person name="Kavagutti S V."/>
        </authorList>
    </citation>
    <scope>NUCLEOTIDE SEQUENCE</scope>
</reference>
<dbReference type="NCBIfam" id="TIGR00755">
    <property type="entry name" value="ksgA"/>
    <property type="match status" value="1"/>
</dbReference>
<dbReference type="GO" id="GO:0000179">
    <property type="term" value="F:rRNA (adenine-N6,N6-)-dimethyltransferase activity"/>
    <property type="evidence" value="ECO:0007669"/>
    <property type="project" value="InterPro"/>
</dbReference>
<dbReference type="PROSITE" id="PS51689">
    <property type="entry name" value="SAM_RNA_A_N6_MT"/>
    <property type="match status" value="1"/>
</dbReference>
<keyword evidence="3" id="KW-0489">Methyltransferase</keyword>
<dbReference type="InterPro" id="IPR020596">
    <property type="entry name" value="rRNA_Ade_Mease_Trfase_CS"/>
</dbReference>
<evidence type="ECO:0000256" key="3">
    <source>
        <dbReference type="ARBA" id="ARBA00022603"/>
    </source>
</evidence>
<dbReference type="FunFam" id="3.40.50.150:FF:000023">
    <property type="entry name" value="Ribosomal RNA small subunit methyltransferase A"/>
    <property type="match status" value="1"/>
</dbReference>
<evidence type="ECO:0000256" key="4">
    <source>
        <dbReference type="ARBA" id="ARBA00022679"/>
    </source>
</evidence>
<sequence>MVELLGTGELRRLANELDLRPTKKLGQNFVIDPNTIRKIVTAAGLSPRDKVVEIGPGLGSLTLGLLEKVNHLAVVEFDNKLANRLKQTLDDRASGHKCQIVSADAMDVTSLPFEPDALVANLPYNISVPVLLHFMETFPSLKKGLVLVQAEVAARLVAPPGSKTYGSPSAKLAWYANASAAGVVSRNIFWPIPNVDSALVYFEKREDSYPDELRAEVFRVIDGAFSQRRKTLRQALAHWAGSPTEAERLLLAAEISPQARGEDLGIDEFVRLASKK</sequence>
<keyword evidence="6" id="KW-0694">RNA-binding</keyword>
<dbReference type="PANTHER" id="PTHR11727">
    <property type="entry name" value="DIMETHYLADENOSINE TRANSFERASE"/>
    <property type="match status" value="1"/>
</dbReference>
<dbReference type="PANTHER" id="PTHR11727:SF7">
    <property type="entry name" value="DIMETHYLADENOSINE TRANSFERASE-RELATED"/>
    <property type="match status" value="1"/>
</dbReference>
<dbReference type="InterPro" id="IPR029063">
    <property type="entry name" value="SAM-dependent_MTases_sf"/>
</dbReference>
<evidence type="ECO:0000256" key="2">
    <source>
        <dbReference type="ARBA" id="ARBA00022552"/>
    </source>
</evidence>
<evidence type="ECO:0000256" key="1">
    <source>
        <dbReference type="ARBA" id="ARBA00022490"/>
    </source>
</evidence>
<feature type="domain" description="Ribosomal RNA adenine methylase transferase N-terminal" evidence="7">
    <location>
        <begin position="35"/>
        <end position="206"/>
    </location>
</feature>
<dbReference type="SMART" id="SM00650">
    <property type="entry name" value="rADc"/>
    <property type="match status" value="1"/>
</dbReference>
<dbReference type="InterPro" id="IPR020598">
    <property type="entry name" value="rRNA_Ade_methylase_Trfase_N"/>
</dbReference>
<evidence type="ECO:0000313" key="8">
    <source>
        <dbReference type="EMBL" id="CAB4636800.1"/>
    </source>
</evidence>
<keyword evidence="5" id="KW-0949">S-adenosyl-L-methionine</keyword>
<dbReference type="InterPro" id="IPR001737">
    <property type="entry name" value="KsgA/Erm"/>
</dbReference>